<protein>
    <submittedName>
        <fullName evidence="1">Uncharacterized protein</fullName>
    </submittedName>
</protein>
<proteinExistence type="predicted"/>
<dbReference type="Proteomes" id="UP001066276">
    <property type="component" value="Chromosome 8"/>
</dbReference>
<reference evidence="1" key="1">
    <citation type="journal article" date="2022" name="bioRxiv">
        <title>Sequencing and chromosome-scale assembly of the giantPleurodeles waltlgenome.</title>
        <authorList>
            <person name="Brown T."/>
            <person name="Elewa A."/>
            <person name="Iarovenko S."/>
            <person name="Subramanian E."/>
            <person name="Araus A.J."/>
            <person name="Petzold A."/>
            <person name="Susuki M."/>
            <person name="Suzuki K.-i.T."/>
            <person name="Hayashi T."/>
            <person name="Toyoda A."/>
            <person name="Oliveira C."/>
            <person name="Osipova E."/>
            <person name="Leigh N.D."/>
            <person name="Simon A."/>
            <person name="Yun M.H."/>
        </authorList>
    </citation>
    <scope>NUCLEOTIDE SEQUENCE</scope>
    <source>
        <strain evidence="1">20211129_DDA</strain>
        <tissue evidence="1">Liver</tissue>
    </source>
</reference>
<name>A0AAV7NHL9_PLEWA</name>
<comment type="caution">
    <text evidence="1">The sequence shown here is derived from an EMBL/GenBank/DDBJ whole genome shotgun (WGS) entry which is preliminary data.</text>
</comment>
<gene>
    <name evidence="1" type="ORF">NDU88_003262</name>
</gene>
<dbReference type="EMBL" id="JANPWB010000012">
    <property type="protein sequence ID" value="KAJ1115034.1"/>
    <property type="molecule type" value="Genomic_DNA"/>
</dbReference>
<evidence type="ECO:0000313" key="2">
    <source>
        <dbReference type="Proteomes" id="UP001066276"/>
    </source>
</evidence>
<keyword evidence="2" id="KW-1185">Reference proteome</keyword>
<dbReference type="AlphaFoldDB" id="A0AAV7NHL9"/>
<evidence type="ECO:0000313" key="1">
    <source>
        <dbReference type="EMBL" id="KAJ1115034.1"/>
    </source>
</evidence>
<organism evidence="1 2">
    <name type="scientific">Pleurodeles waltl</name>
    <name type="common">Iberian ribbed newt</name>
    <dbReference type="NCBI Taxonomy" id="8319"/>
    <lineage>
        <taxon>Eukaryota</taxon>
        <taxon>Metazoa</taxon>
        <taxon>Chordata</taxon>
        <taxon>Craniata</taxon>
        <taxon>Vertebrata</taxon>
        <taxon>Euteleostomi</taxon>
        <taxon>Amphibia</taxon>
        <taxon>Batrachia</taxon>
        <taxon>Caudata</taxon>
        <taxon>Salamandroidea</taxon>
        <taxon>Salamandridae</taxon>
        <taxon>Pleurodelinae</taxon>
        <taxon>Pleurodeles</taxon>
    </lineage>
</organism>
<sequence length="86" mass="9712">MGQLEVKYGLFEPARLWVTKNGISKDFYDPEDLQLFLDSLQSQSVNTTTETSLCDHLVPAEVLHLNQLPREDKTDATLTTGSEEEI</sequence>
<accession>A0AAV7NHL9</accession>